<keyword evidence="3" id="KW-0804">Transcription</keyword>
<dbReference type="InterPro" id="IPR050707">
    <property type="entry name" value="HTH_MetabolicPath_Reg"/>
</dbReference>
<dbReference type="SMART" id="SM00346">
    <property type="entry name" value="HTH_ICLR"/>
    <property type="match status" value="1"/>
</dbReference>
<reference evidence="6 7" key="1">
    <citation type="submission" date="2019-06" db="EMBL/GenBank/DDBJ databases">
        <title>Whole genome shotgun sequence of Pseudonocardia hydrocarbonoxydans NBRC 14498.</title>
        <authorList>
            <person name="Hosoyama A."/>
            <person name="Uohara A."/>
            <person name="Ohji S."/>
            <person name="Ichikawa N."/>
        </authorList>
    </citation>
    <scope>NUCLEOTIDE SEQUENCE [LARGE SCALE GENOMIC DNA]</scope>
    <source>
        <strain evidence="6 7">NBRC 14498</strain>
    </source>
</reference>
<dbReference type="AlphaFoldDB" id="A0A4Y3WKF6"/>
<dbReference type="InterPro" id="IPR014757">
    <property type="entry name" value="Tscrpt_reg_IclR_C"/>
</dbReference>
<proteinExistence type="predicted"/>
<dbReference type="InterPro" id="IPR036390">
    <property type="entry name" value="WH_DNA-bd_sf"/>
</dbReference>
<dbReference type="InterPro" id="IPR036388">
    <property type="entry name" value="WH-like_DNA-bd_sf"/>
</dbReference>
<evidence type="ECO:0000313" key="7">
    <source>
        <dbReference type="Proteomes" id="UP000320338"/>
    </source>
</evidence>
<dbReference type="GO" id="GO:0045892">
    <property type="term" value="P:negative regulation of DNA-templated transcription"/>
    <property type="evidence" value="ECO:0007669"/>
    <property type="project" value="TreeGrafter"/>
</dbReference>
<keyword evidence="2" id="KW-0238">DNA-binding</keyword>
<comment type="caution">
    <text evidence="6">The sequence shown here is derived from an EMBL/GenBank/DDBJ whole genome shotgun (WGS) entry which is preliminary data.</text>
</comment>
<dbReference type="GO" id="GO:0003677">
    <property type="term" value="F:DNA binding"/>
    <property type="evidence" value="ECO:0007669"/>
    <property type="project" value="UniProtKB-KW"/>
</dbReference>
<dbReference type="EMBL" id="BJNG01000006">
    <property type="protein sequence ID" value="GEC18500.1"/>
    <property type="molecule type" value="Genomic_DNA"/>
</dbReference>
<sequence length="239" mass="24738">MLGRGLAVLGAFTPDRPEQTLGDLARATGLPSATAYRLVAELVAWGALERVGRGRYRVGMRLWEVGSLAPVARGLRDAALPVLQDLCAVTGFPVHLVVLDGAHALFLERLAGHTPLELRSQVGKRLPLHASGPGKVLLAHAPAEVLDAVLATGLPRLASGTITDPERLAAALAEIRRTGSCLSREEMTDGVASVAAPVLGPAGEVLAGISVVVPHTTDNLAPLVPAVRMAAAAIGRALR</sequence>
<keyword evidence="7" id="KW-1185">Reference proteome</keyword>
<evidence type="ECO:0000256" key="1">
    <source>
        <dbReference type="ARBA" id="ARBA00023015"/>
    </source>
</evidence>
<dbReference type="InterPro" id="IPR029016">
    <property type="entry name" value="GAF-like_dom_sf"/>
</dbReference>
<evidence type="ECO:0000256" key="3">
    <source>
        <dbReference type="ARBA" id="ARBA00023163"/>
    </source>
</evidence>
<dbReference type="SUPFAM" id="SSF55781">
    <property type="entry name" value="GAF domain-like"/>
    <property type="match status" value="1"/>
</dbReference>
<dbReference type="PANTHER" id="PTHR30136:SF24">
    <property type="entry name" value="HTH-TYPE TRANSCRIPTIONAL REPRESSOR ALLR"/>
    <property type="match status" value="1"/>
</dbReference>
<feature type="domain" description="HTH iclR-type" evidence="4">
    <location>
        <begin position="1"/>
        <end position="60"/>
    </location>
</feature>
<evidence type="ECO:0000259" key="4">
    <source>
        <dbReference type="PROSITE" id="PS51077"/>
    </source>
</evidence>
<dbReference type="InterPro" id="IPR005471">
    <property type="entry name" value="Tscrpt_reg_IclR_N"/>
</dbReference>
<accession>A0A4Y3WKF6</accession>
<dbReference type="PROSITE" id="PS51077">
    <property type="entry name" value="HTH_ICLR"/>
    <property type="match status" value="1"/>
</dbReference>
<keyword evidence="1" id="KW-0805">Transcription regulation</keyword>
<dbReference type="Pfam" id="PF09339">
    <property type="entry name" value="HTH_IclR"/>
    <property type="match status" value="1"/>
</dbReference>
<dbReference type="Gene3D" id="3.30.450.40">
    <property type="match status" value="1"/>
</dbReference>
<dbReference type="Proteomes" id="UP000320338">
    <property type="component" value="Unassembled WGS sequence"/>
</dbReference>
<dbReference type="SUPFAM" id="SSF46785">
    <property type="entry name" value="Winged helix' DNA-binding domain"/>
    <property type="match status" value="1"/>
</dbReference>
<dbReference type="Pfam" id="PF01614">
    <property type="entry name" value="IclR_C"/>
    <property type="match status" value="1"/>
</dbReference>
<dbReference type="Gene3D" id="1.10.10.10">
    <property type="entry name" value="Winged helix-like DNA-binding domain superfamily/Winged helix DNA-binding domain"/>
    <property type="match status" value="1"/>
</dbReference>
<dbReference type="GO" id="GO:0003700">
    <property type="term" value="F:DNA-binding transcription factor activity"/>
    <property type="evidence" value="ECO:0007669"/>
    <property type="project" value="TreeGrafter"/>
</dbReference>
<organism evidence="6 7">
    <name type="scientific">Pseudonocardia hydrocarbonoxydans</name>
    <dbReference type="NCBI Taxonomy" id="76726"/>
    <lineage>
        <taxon>Bacteria</taxon>
        <taxon>Bacillati</taxon>
        <taxon>Actinomycetota</taxon>
        <taxon>Actinomycetes</taxon>
        <taxon>Pseudonocardiales</taxon>
        <taxon>Pseudonocardiaceae</taxon>
        <taxon>Pseudonocardia</taxon>
    </lineage>
</organism>
<evidence type="ECO:0000256" key="2">
    <source>
        <dbReference type="ARBA" id="ARBA00023125"/>
    </source>
</evidence>
<evidence type="ECO:0000259" key="5">
    <source>
        <dbReference type="PROSITE" id="PS51078"/>
    </source>
</evidence>
<gene>
    <name evidence="6" type="ORF">PHY01_07830</name>
</gene>
<dbReference type="PROSITE" id="PS51078">
    <property type="entry name" value="ICLR_ED"/>
    <property type="match status" value="1"/>
</dbReference>
<protein>
    <submittedName>
        <fullName evidence="6">IclR family transcriptional regulator</fullName>
    </submittedName>
</protein>
<feature type="domain" description="IclR-ED" evidence="5">
    <location>
        <begin position="61"/>
        <end position="239"/>
    </location>
</feature>
<dbReference type="PANTHER" id="PTHR30136">
    <property type="entry name" value="HELIX-TURN-HELIX TRANSCRIPTIONAL REGULATOR, ICLR FAMILY"/>
    <property type="match status" value="1"/>
</dbReference>
<name>A0A4Y3WKF6_9PSEU</name>
<evidence type="ECO:0000313" key="6">
    <source>
        <dbReference type="EMBL" id="GEC18500.1"/>
    </source>
</evidence>